<dbReference type="EMBL" id="QJJX01000031">
    <property type="protein sequence ID" value="PXX20150.1"/>
    <property type="molecule type" value="Genomic_DNA"/>
</dbReference>
<name>A0A318HQQ6_9BACT</name>
<gene>
    <name evidence="1" type="ORF">EJ73_02216</name>
</gene>
<dbReference type="AlphaFoldDB" id="A0A318HQQ6"/>
<evidence type="ECO:0000313" key="1">
    <source>
        <dbReference type="EMBL" id="PXX20150.1"/>
    </source>
</evidence>
<dbReference type="STRING" id="1122991.GCA_000613445_01033"/>
<keyword evidence="2" id="KW-1185">Reference proteome</keyword>
<sequence length="62" mass="7107">MPRAQFVFLRLLVSAYILYLEAISAKVRQFGISICLEKFQLPTLFNAHEKCLGLILEETICC</sequence>
<dbReference type="Proteomes" id="UP000248314">
    <property type="component" value="Unassembled WGS sequence"/>
</dbReference>
<comment type="caution">
    <text evidence="1">The sequence shown here is derived from an EMBL/GenBank/DDBJ whole genome shotgun (WGS) entry which is preliminary data.</text>
</comment>
<organism evidence="1 2">
    <name type="scientific">Hoylesella shahii DSM 15611 = JCM 12083</name>
    <dbReference type="NCBI Taxonomy" id="1122991"/>
    <lineage>
        <taxon>Bacteria</taxon>
        <taxon>Pseudomonadati</taxon>
        <taxon>Bacteroidota</taxon>
        <taxon>Bacteroidia</taxon>
        <taxon>Bacteroidales</taxon>
        <taxon>Prevotellaceae</taxon>
        <taxon>Hoylesella</taxon>
    </lineage>
</organism>
<evidence type="ECO:0000313" key="2">
    <source>
        <dbReference type="Proteomes" id="UP000248314"/>
    </source>
</evidence>
<accession>A0A318HQQ6</accession>
<reference evidence="1 2" key="1">
    <citation type="submission" date="2018-05" db="EMBL/GenBank/DDBJ databases">
        <title>Genomic Encyclopedia of Type Strains, Phase I: the one thousand microbial genomes (KMG-I) project.</title>
        <authorList>
            <person name="Kyrpides N."/>
        </authorList>
    </citation>
    <scope>NUCLEOTIDE SEQUENCE [LARGE SCALE GENOMIC DNA]</scope>
    <source>
        <strain evidence="1 2">DSM 15611</strain>
    </source>
</reference>
<proteinExistence type="predicted"/>
<protein>
    <submittedName>
        <fullName evidence="1">Uncharacterized protein</fullName>
    </submittedName>
</protein>